<dbReference type="Pfam" id="PF07693">
    <property type="entry name" value="KAP_NTPase"/>
    <property type="match status" value="1"/>
</dbReference>
<feature type="domain" description="KAP NTPase" evidence="1">
    <location>
        <begin position="1"/>
        <end position="73"/>
    </location>
</feature>
<dbReference type="Proteomes" id="UP000189545">
    <property type="component" value="Chromosome"/>
</dbReference>
<sequence length="285" mass="32947">MLEVIKHFFDMPNVVFVVATDTEQLQHAVKAVYGNDFNANVYLSRFFQRRCTLQEQPRLDFIQNKLINLTEEQLQKVSGLVWPEIDNDVEYLSYLIGSITDVFSLPLRETELLVDKLKAVLFSIETQKVDILLLCSLMIIHDRYFDFYQNIMDEKRPKGMNDNYHVPRTIQEILHKENFGELIELKLTPYTFFDYGYATKGNRSHLIGIENGTFSVNYSQLLSTQLESLHSVSRKNYYDEIANLVSRSGNPSAPIANFVGVELASLEQSKSDYKNWIELATSFDA</sequence>
<dbReference type="KEGG" id="spsw:Sps_04427"/>
<protein>
    <submittedName>
        <fullName evidence="2">KAP family P-loop domain protein</fullName>
    </submittedName>
</protein>
<reference evidence="2 3" key="1">
    <citation type="submission" date="2016-03" db="EMBL/GenBank/DDBJ databases">
        <title>Complete genome sequence of Shewanella psychrophila WP2, a deep sea bacterium isolated from west Pacific sediment.</title>
        <authorList>
            <person name="Xu G."/>
            <person name="Jian H."/>
        </authorList>
    </citation>
    <scope>NUCLEOTIDE SEQUENCE [LARGE SCALE GENOMIC DNA]</scope>
    <source>
        <strain evidence="2 3">WP2</strain>
    </source>
</reference>
<organism evidence="2 3">
    <name type="scientific">Shewanella psychrophila</name>
    <dbReference type="NCBI Taxonomy" id="225848"/>
    <lineage>
        <taxon>Bacteria</taxon>
        <taxon>Pseudomonadati</taxon>
        <taxon>Pseudomonadota</taxon>
        <taxon>Gammaproteobacteria</taxon>
        <taxon>Alteromonadales</taxon>
        <taxon>Shewanellaceae</taxon>
        <taxon>Shewanella</taxon>
    </lineage>
</organism>
<gene>
    <name evidence="2" type="ORF">Sps_04427</name>
</gene>
<name>A0A1S6HVD0_9GAMM</name>
<accession>A0A1S6HVD0</accession>
<keyword evidence="3" id="KW-1185">Reference proteome</keyword>
<dbReference type="EMBL" id="CP014782">
    <property type="protein sequence ID" value="AQS39513.1"/>
    <property type="molecule type" value="Genomic_DNA"/>
</dbReference>
<proteinExistence type="predicted"/>
<dbReference type="InterPro" id="IPR011646">
    <property type="entry name" value="KAP_P-loop"/>
</dbReference>
<dbReference type="AlphaFoldDB" id="A0A1S6HVD0"/>
<evidence type="ECO:0000313" key="3">
    <source>
        <dbReference type="Proteomes" id="UP000189545"/>
    </source>
</evidence>
<evidence type="ECO:0000313" key="2">
    <source>
        <dbReference type="EMBL" id="AQS39513.1"/>
    </source>
</evidence>
<evidence type="ECO:0000259" key="1">
    <source>
        <dbReference type="Pfam" id="PF07693"/>
    </source>
</evidence>
<dbReference type="STRING" id="225848.Sps_04427"/>